<evidence type="ECO:0000259" key="3">
    <source>
        <dbReference type="Pfam" id="PF13356"/>
    </source>
</evidence>
<dbReference type="Pfam" id="PF13356">
    <property type="entry name" value="Arm-DNA-bind_3"/>
    <property type="match status" value="1"/>
</dbReference>
<dbReference type="InterPro" id="IPR038488">
    <property type="entry name" value="Integrase_DNA-bd_sf"/>
</dbReference>
<protein>
    <recommendedName>
        <fullName evidence="3">Integrase DNA-binding domain-containing protein</fullName>
    </recommendedName>
</protein>
<evidence type="ECO:0000256" key="1">
    <source>
        <dbReference type="ARBA" id="ARBA00008857"/>
    </source>
</evidence>
<sequence length="66" mass="7648">MLTDATIRRIKPEAKSYKVADMHGLYLLVLPSGGRYWRLDYRHEGKRGTMALFQRGGDRAWLPRNG</sequence>
<dbReference type="GO" id="GO:0015074">
    <property type="term" value="P:DNA integration"/>
    <property type="evidence" value="ECO:0007669"/>
    <property type="project" value="UniProtKB-KW"/>
</dbReference>
<comment type="caution">
    <text evidence="4">The sequence shown here is derived from an EMBL/GenBank/DDBJ whole genome shotgun (WGS) entry which is preliminary data.</text>
</comment>
<dbReference type="AlphaFoldDB" id="A0A7W6FYL9"/>
<evidence type="ECO:0000313" key="4">
    <source>
        <dbReference type="EMBL" id="MBB3940200.1"/>
    </source>
</evidence>
<gene>
    <name evidence="4" type="ORF">GGR39_001850</name>
</gene>
<evidence type="ECO:0000313" key="5">
    <source>
        <dbReference type="Proteomes" id="UP000561459"/>
    </source>
</evidence>
<keyword evidence="2" id="KW-0229">DNA integration</keyword>
<accession>A0A7W6FYL9</accession>
<name>A0A7W6FYL9_9SPHN</name>
<dbReference type="Proteomes" id="UP000561459">
    <property type="component" value="Unassembled WGS sequence"/>
</dbReference>
<dbReference type="InterPro" id="IPR025166">
    <property type="entry name" value="Integrase_DNA_bind_dom"/>
</dbReference>
<reference evidence="4 5" key="1">
    <citation type="submission" date="2020-08" db="EMBL/GenBank/DDBJ databases">
        <title>Genomic Encyclopedia of Type Strains, Phase IV (KMG-IV): sequencing the most valuable type-strain genomes for metagenomic binning, comparative biology and taxonomic classification.</title>
        <authorList>
            <person name="Goeker M."/>
        </authorList>
    </citation>
    <scope>NUCLEOTIDE SEQUENCE [LARGE SCALE GENOMIC DNA]</scope>
    <source>
        <strain evidence="4 5">DSM 27568</strain>
    </source>
</reference>
<dbReference type="PANTHER" id="PTHR30629:SF9">
    <property type="entry name" value="PROTEIN INTB-RELATED"/>
    <property type="match status" value="1"/>
</dbReference>
<comment type="similarity">
    <text evidence="1">Belongs to the 'phage' integrase family.</text>
</comment>
<dbReference type="Gene3D" id="3.30.160.390">
    <property type="entry name" value="Integrase, DNA-binding domain"/>
    <property type="match status" value="1"/>
</dbReference>
<evidence type="ECO:0000256" key="2">
    <source>
        <dbReference type="ARBA" id="ARBA00022908"/>
    </source>
</evidence>
<dbReference type="InterPro" id="IPR050808">
    <property type="entry name" value="Phage_Integrase"/>
</dbReference>
<dbReference type="EMBL" id="JACIDY010000003">
    <property type="protein sequence ID" value="MBB3940200.1"/>
    <property type="molecule type" value="Genomic_DNA"/>
</dbReference>
<organism evidence="4 5">
    <name type="scientific">Novosphingobium fluoreni</name>
    <dbReference type="NCBI Taxonomy" id="1391222"/>
    <lineage>
        <taxon>Bacteria</taxon>
        <taxon>Pseudomonadati</taxon>
        <taxon>Pseudomonadota</taxon>
        <taxon>Alphaproteobacteria</taxon>
        <taxon>Sphingomonadales</taxon>
        <taxon>Sphingomonadaceae</taxon>
        <taxon>Novosphingobium</taxon>
    </lineage>
</organism>
<keyword evidence="5" id="KW-1185">Reference proteome</keyword>
<feature type="domain" description="Integrase DNA-binding" evidence="3">
    <location>
        <begin position="2"/>
        <end position="56"/>
    </location>
</feature>
<dbReference type="PANTHER" id="PTHR30629">
    <property type="entry name" value="PROPHAGE INTEGRASE"/>
    <property type="match status" value="1"/>
</dbReference>
<proteinExistence type="inferred from homology"/>